<dbReference type="VEuPathDB" id="VectorBase:GAUT015646"/>
<evidence type="ECO:0000313" key="1">
    <source>
        <dbReference type="EnsemblMetazoa" id="GAUT015646-PA"/>
    </source>
</evidence>
<keyword evidence="2" id="KW-1185">Reference proteome</keyword>
<sequence>MQSWIQENMSRHYAAKRKAETEFVWYHIQNPHQVRNKQFDVISSSESYIHLVWLVGRKKKKKRKDRNQFFITQPQKFNSTYAATSPRPPLGPVALASMTKPHHRYVHTSASEQFSQLRDNKLHHQTQIDGGGKLHQPAQFNLKENHKLLDKRVFSKNKCLQKTKEFLNEFENNISLSDIN</sequence>
<reference evidence="1" key="1">
    <citation type="submission" date="2020-05" db="UniProtKB">
        <authorList>
            <consortium name="EnsemblMetazoa"/>
        </authorList>
    </citation>
    <scope>IDENTIFICATION</scope>
    <source>
        <strain evidence="1">TTRI</strain>
    </source>
</reference>
<name>A0A1A9UUF8_GLOAU</name>
<dbReference type="EnsemblMetazoa" id="GAUT015646-RA">
    <property type="protein sequence ID" value="GAUT015646-PA"/>
    <property type="gene ID" value="GAUT015646"/>
</dbReference>
<protein>
    <submittedName>
        <fullName evidence="1">Uncharacterized protein</fullName>
    </submittedName>
</protein>
<proteinExistence type="predicted"/>
<dbReference type="Proteomes" id="UP000078200">
    <property type="component" value="Unassembled WGS sequence"/>
</dbReference>
<dbReference type="AlphaFoldDB" id="A0A1A9UUF8"/>
<organism evidence="1 2">
    <name type="scientific">Glossina austeni</name>
    <name type="common">Savannah tsetse fly</name>
    <dbReference type="NCBI Taxonomy" id="7395"/>
    <lineage>
        <taxon>Eukaryota</taxon>
        <taxon>Metazoa</taxon>
        <taxon>Ecdysozoa</taxon>
        <taxon>Arthropoda</taxon>
        <taxon>Hexapoda</taxon>
        <taxon>Insecta</taxon>
        <taxon>Pterygota</taxon>
        <taxon>Neoptera</taxon>
        <taxon>Endopterygota</taxon>
        <taxon>Diptera</taxon>
        <taxon>Brachycera</taxon>
        <taxon>Muscomorpha</taxon>
        <taxon>Hippoboscoidea</taxon>
        <taxon>Glossinidae</taxon>
        <taxon>Glossina</taxon>
    </lineage>
</organism>
<accession>A0A1A9UUF8</accession>
<evidence type="ECO:0000313" key="2">
    <source>
        <dbReference type="Proteomes" id="UP000078200"/>
    </source>
</evidence>